<dbReference type="RefSeq" id="WP_126618596.1">
    <property type="nucleotide sequence ID" value="NZ_CP034563.1"/>
</dbReference>
<dbReference type="PANTHER" id="PTHR34220">
    <property type="entry name" value="SENSOR HISTIDINE KINASE YPDA"/>
    <property type="match status" value="1"/>
</dbReference>
<gene>
    <name evidence="3" type="ORF">EI427_20820</name>
</gene>
<evidence type="ECO:0000256" key="1">
    <source>
        <dbReference type="SAM" id="Phobius"/>
    </source>
</evidence>
<evidence type="ECO:0000313" key="4">
    <source>
        <dbReference type="Proteomes" id="UP000267268"/>
    </source>
</evidence>
<keyword evidence="1" id="KW-0472">Membrane</keyword>
<dbReference type="EMBL" id="CP034563">
    <property type="protein sequence ID" value="AZQ64670.1"/>
    <property type="molecule type" value="Genomic_DNA"/>
</dbReference>
<dbReference type="SUPFAM" id="SSF55874">
    <property type="entry name" value="ATPase domain of HSP90 chaperone/DNA topoisomerase II/histidine kinase"/>
    <property type="match status" value="1"/>
</dbReference>
<dbReference type="InterPro" id="IPR036890">
    <property type="entry name" value="HATPase_C_sf"/>
</dbReference>
<keyword evidence="1" id="KW-0812">Transmembrane</keyword>
<sequence length="373" mass="43362">MKNKLLKYGTSLGIGTAVMTLVFFIIYALDILIIPVNDVGEVLLVFCGWSLAGATIAHNFHYLKKQKPLFLKLLGLFSFFVFTLVYDENTNMEDNPITIGLLITFWVLVVAALLPKFFNKYKYFFLPVYGLVLLYFSYIRFQPNYNSASNEDSFELLALTIPCLIVLWVYEQWKWVKSLKSEKSQAELQLLKSQINPHFFFNTLNNLYGLTVEKSDKAPEVVLLLSDMMRYTIYEGKEDVVPIQDEIKYLENYIELHRIRYQKNVQIHFINSIISDYKIAPLLFIILLENAFKHGVETLVENAFIFIEITEEDGCINFSIENNYDKVLIDTHQKGIGLDNLKQRLELIYPNKYTYSEEVSVDIYKANLTLQLS</sequence>
<keyword evidence="4" id="KW-1185">Reference proteome</keyword>
<accession>A0A3S9P8Z3</accession>
<dbReference type="Proteomes" id="UP000267268">
    <property type="component" value="Chromosome 2"/>
</dbReference>
<feature type="domain" description="Signal transduction histidine kinase internal region" evidence="2">
    <location>
        <begin position="186"/>
        <end position="264"/>
    </location>
</feature>
<reference evidence="3 4" key="1">
    <citation type="submission" date="2018-12" db="EMBL/GenBank/DDBJ databases">
        <title>Flammeovirga pectinis sp. nov., isolated from the gut of the Korean scallop, Patinopecten yessoensis.</title>
        <authorList>
            <person name="Bae J.-W."/>
            <person name="Jeong Y.-S."/>
            <person name="Kang W."/>
        </authorList>
    </citation>
    <scope>NUCLEOTIDE SEQUENCE [LARGE SCALE GENOMIC DNA]</scope>
    <source>
        <strain evidence="3 4">L12M1</strain>
    </source>
</reference>
<dbReference type="InterPro" id="IPR010559">
    <property type="entry name" value="Sig_transdc_His_kin_internal"/>
</dbReference>
<dbReference type="OrthoDB" id="9792992at2"/>
<evidence type="ECO:0000313" key="3">
    <source>
        <dbReference type="EMBL" id="AZQ64670.1"/>
    </source>
</evidence>
<feature type="transmembrane region" description="Helical" evidence="1">
    <location>
        <begin position="42"/>
        <end position="62"/>
    </location>
</feature>
<dbReference type="KEGG" id="fll:EI427_20820"/>
<dbReference type="PANTHER" id="PTHR34220:SF7">
    <property type="entry name" value="SENSOR HISTIDINE KINASE YPDA"/>
    <property type="match status" value="1"/>
</dbReference>
<protein>
    <recommendedName>
        <fullName evidence="2">Signal transduction histidine kinase internal region domain-containing protein</fullName>
    </recommendedName>
</protein>
<dbReference type="InterPro" id="IPR050640">
    <property type="entry name" value="Bact_2-comp_sensor_kinase"/>
</dbReference>
<feature type="transmembrane region" description="Helical" evidence="1">
    <location>
        <begin position="153"/>
        <end position="170"/>
    </location>
</feature>
<organism evidence="3 4">
    <name type="scientific">Flammeovirga pectinis</name>
    <dbReference type="NCBI Taxonomy" id="2494373"/>
    <lineage>
        <taxon>Bacteria</taxon>
        <taxon>Pseudomonadati</taxon>
        <taxon>Bacteroidota</taxon>
        <taxon>Cytophagia</taxon>
        <taxon>Cytophagales</taxon>
        <taxon>Flammeovirgaceae</taxon>
        <taxon>Flammeovirga</taxon>
    </lineage>
</organism>
<feature type="transmembrane region" description="Helical" evidence="1">
    <location>
        <begin position="69"/>
        <end position="85"/>
    </location>
</feature>
<proteinExistence type="predicted"/>
<dbReference type="GO" id="GO:0000155">
    <property type="term" value="F:phosphorelay sensor kinase activity"/>
    <property type="evidence" value="ECO:0007669"/>
    <property type="project" value="InterPro"/>
</dbReference>
<dbReference type="GO" id="GO:0016020">
    <property type="term" value="C:membrane"/>
    <property type="evidence" value="ECO:0007669"/>
    <property type="project" value="InterPro"/>
</dbReference>
<evidence type="ECO:0000259" key="2">
    <source>
        <dbReference type="Pfam" id="PF06580"/>
    </source>
</evidence>
<keyword evidence="1" id="KW-1133">Transmembrane helix</keyword>
<name>A0A3S9P8Z3_9BACT</name>
<dbReference type="Pfam" id="PF06580">
    <property type="entry name" value="His_kinase"/>
    <property type="match status" value="1"/>
</dbReference>
<dbReference type="AlphaFoldDB" id="A0A3S9P8Z3"/>
<feature type="transmembrane region" description="Helical" evidence="1">
    <location>
        <begin position="97"/>
        <end position="114"/>
    </location>
</feature>
<feature type="transmembrane region" description="Helical" evidence="1">
    <location>
        <begin position="12"/>
        <end position="36"/>
    </location>
</feature>
<feature type="transmembrane region" description="Helical" evidence="1">
    <location>
        <begin position="121"/>
        <end position="141"/>
    </location>
</feature>
<dbReference type="Gene3D" id="3.30.565.10">
    <property type="entry name" value="Histidine kinase-like ATPase, C-terminal domain"/>
    <property type="match status" value="1"/>
</dbReference>